<dbReference type="EMBL" id="JBEDUW010000002">
    <property type="protein sequence ID" value="KAK9946332.1"/>
    <property type="molecule type" value="Genomic_DNA"/>
</dbReference>
<evidence type="ECO:0000256" key="1">
    <source>
        <dbReference type="ARBA" id="ARBA00001933"/>
    </source>
</evidence>
<sequence>MCMPAPTVHQQFVKAVKLSVLANRRWVPLPNKGFLHIKPLLMGNGPVLCVKPAPEFTFLIYATSMGNHFKDIIGRHLIQLYHIFHFSDGNRRGRLEPINLVVENETHGAVRETSTSNIFIVKDKIISTPALEGTILPGVTRKSIIEIARSQGYRAWNRRFNIQLVWCLSNCTYLALSNIQMGLAQDNRGWTVTLK</sequence>
<dbReference type="InterPro" id="IPR036038">
    <property type="entry name" value="Aminotransferase-like"/>
</dbReference>
<comment type="catalytic activity">
    <reaction evidence="8">
        <text>L-valine + 2-oxoglutarate = 3-methyl-2-oxobutanoate + L-glutamate</text>
        <dbReference type="Rhea" id="RHEA:24813"/>
        <dbReference type="ChEBI" id="CHEBI:11851"/>
        <dbReference type="ChEBI" id="CHEBI:16810"/>
        <dbReference type="ChEBI" id="CHEBI:29985"/>
        <dbReference type="ChEBI" id="CHEBI:57762"/>
        <dbReference type="EC" id="2.6.1.42"/>
    </reaction>
</comment>
<evidence type="ECO:0000313" key="10">
    <source>
        <dbReference type="Proteomes" id="UP001457282"/>
    </source>
</evidence>
<dbReference type="InterPro" id="IPR001544">
    <property type="entry name" value="Aminotrans_IV"/>
</dbReference>
<comment type="cofactor">
    <cofactor evidence="1 7">
        <name>pyridoxal 5'-phosphate</name>
        <dbReference type="ChEBI" id="CHEBI:597326"/>
    </cofactor>
</comment>
<dbReference type="Proteomes" id="UP001457282">
    <property type="component" value="Unassembled WGS sequence"/>
</dbReference>
<evidence type="ECO:0000256" key="5">
    <source>
        <dbReference type="ARBA" id="ARBA00022898"/>
    </source>
</evidence>
<evidence type="ECO:0000256" key="6">
    <source>
        <dbReference type="RuleBase" id="RU004106"/>
    </source>
</evidence>
<evidence type="ECO:0000256" key="3">
    <source>
        <dbReference type="ARBA" id="ARBA00022576"/>
    </source>
</evidence>
<dbReference type="PANTHER" id="PTHR42825">
    <property type="entry name" value="AMINO ACID AMINOTRANSFERASE"/>
    <property type="match status" value="1"/>
</dbReference>
<evidence type="ECO:0000256" key="4">
    <source>
        <dbReference type="ARBA" id="ARBA00022679"/>
    </source>
</evidence>
<evidence type="ECO:0000256" key="2">
    <source>
        <dbReference type="ARBA" id="ARBA00009320"/>
    </source>
</evidence>
<accession>A0AAW1YBU4</accession>
<evidence type="ECO:0000256" key="8">
    <source>
        <dbReference type="RuleBase" id="RU004517"/>
    </source>
</evidence>
<keyword evidence="5 7" id="KW-0663">Pyridoxal phosphate</keyword>
<comment type="similarity">
    <text evidence="2 6">Belongs to the class-IV pyridoxal-phosphate-dependent aminotransferase family.</text>
</comment>
<keyword evidence="8" id="KW-0028">Amino-acid biosynthesis</keyword>
<dbReference type="PROSITE" id="PS00770">
    <property type="entry name" value="AA_TRANSFER_CLASS_4"/>
    <property type="match status" value="1"/>
</dbReference>
<dbReference type="InterPro" id="IPR018300">
    <property type="entry name" value="Aminotrans_IV_CS"/>
</dbReference>
<comment type="catalytic activity">
    <reaction evidence="8">
        <text>L-isoleucine + 2-oxoglutarate = (S)-3-methyl-2-oxopentanoate + L-glutamate</text>
        <dbReference type="Rhea" id="RHEA:24801"/>
        <dbReference type="ChEBI" id="CHEBI:16810"/>
        <dbReference type="ChEBI" id="CHEBI:29985"/>
        <dbReference type="ChEBI" id="CHEBI:35146"/>
        <dbReference type="ChEBI" id="CHEBI:58045"/>
        <dbReference type="EC" id="2.6.1.42"/>
    </reaction>
</comment>
<comment type="catalytic activity">
    <reaction evidence="8">
        <text>L-leucine + 2-oxoglutarate = 4-methyl-2-oxopentanoate + L-glutamate</text>
        <dbReference type="Rhea" id="RHEA:18321"/>
        <dbReference type="ChEBI" id="CHEBI:16810"/>
        <dbReference type="ChEBI" id="CHEBI:17865"/>
        <dbReference type="ChEBI" id="CHEBI:29985"/>
        <dbReference type="ChEBI" id="CHEBI:57427"/>
        <dbReference type="EC" id="2.6.1.42"/>
    </reaction>
</comment>
<dbReference type="GO" id="GO:0009082">
    <property type="term" value="P:branched-chain amino acid biosynthetic process"/>
    <property type="evidence" value="ECO:0007669"/>
    <property type="project" value="UniProtKB-KW"/>
</dbReference>
<reference evidence="9 10" key="1">
    <citation type="journal article" date="2023" name="G3 (Bethesda)">
        <title>A chromosome-length genome assembly and annotation of blackberry (Rubus argutus, cv. 'Hillquist').</title>
        <authorList>
            <person name="Bruna T."/>
            <person name="Aryal R."/>
            <person name="Dudchenko O."/>
            <person name="Sargent D.J."/>
            <person name="Mead D."/>
            <person name="Buti M."/>
            <person name="Cavallini A."/>
            <person name="Hytonen T."/>
            <person name="Andres J."/>
            <person name="Pham M."/>
            <person name="Weisz D."/>
            <person name="Mascagni F."/>
            <person name="Usai G."/>
            <person name="Natali L."/>
            <person name="Bassil N."/>
            <person name="Fernandez G.E."/>
            <person name="Lomsadze A."/>
            <person name="Armour M."/>
            <person name="Olukolu B."/>
            <person name="Poorten T."/>
            <person name="Britton C."/>
            <person name="Davik J."/>
            <person name="Ashrafi H."/>
            <person name="Aiden E.L."/>
            <person name="Borodovsky M."/>
            <person name="Worthington M."/>
        </authorList>
    </citation>
    <scope>NUCLEOTIDE SEQUENCE [LARGE SCALE GENOMIC DNA]</scope>
    <source>
        <strain evidence="9">PI 553951</strain>
    </source>
</reference>
<comment type="caution">
    <text evidence="9">The sequence shown here is derived from an EMBL/GenBank/DDBJ whole genome shotgun (WGS) entry which is preliminary data.</text>
</comment>
<name>A0AAW1YBU4_RUBAR</name>
<organism evidence="9 10">
    <name type="scientific">Rubus argutus</name>
    <name type="common">Southern blackberry</name>
    <dbReference type="NCBI Taxonomy" id="59490"/>
    <lineage>
        <taxon>Eukaryota</taxon>
        <taxon>Viridiplantae</taxon>
        <taxon>Streptophyta</taxon>
        <taxon>Embryophyta</taxon>
        <taxon>Tracheophyta</taxon>
        <taxon>Spermatophyta</taxon>
        <taxon>Magnoliopsida</taxon>
        <taxon>eudicotyledons</taxon>
        <taxon>Gunneridae</taxon>
        <taxon>Pentapetalae</taxon>
        <taxon>rosids</taxon>
        <taxon>fabids</taxon>
        <taxon>Rosales</taxon>
        <taxon>Rosaceae</taxon>
        <taxon>Rosoideae</taxon>
        <taxon>Rosoideae incertae sedis</taxon>
        <taxon>Rubus</taxon>
    </lineage>
</organism>
<dbReference type="SUPFAM" id="SSF56752">
    <property type="entry name" value="D-aminoacid aminotransferase-like PLP-dependent enzymes"/>
    <property type="match status" value="1"/>
</dbReference>
<proteinExistence type="inferred from homology"/>
<evidence type="ECO:0000256" key="7">
    <source>
        <dbReference type="RuleBase" id="RU004516"/>
    </source>
</evidence>
<keyword evidence="8" id="KW-0100">Branched-chain amino acid biosynthesis</keyword>
<dbReference type="PANTHER" id="PTHR42825:SF10">
    <property type="entry name" value="BRANCHED-CHAIN-AMINO-ACID AMINOTRANSFERASE"/>
    <property type="match status" value="1"/>
</dbReference>
<dbReference type="InterPro" id="IPR005786">
    <property type="entry name" value="B_amino_transII"/>
</dbReference>
<evidence type="ECO:0000313" key="9">
    <source>
        <dbReference type="EMBL" id="KAK9946332.1"/>
    </source>
</evidence>
<keyword evidence="3 8" id="KW-0032">Aminotransferase</keyword>
<dbReference type="Gene3D" id="3.20.10.10">
    <property type="entry name" value="D-amino Acid Aminotransferase, subunit A, domain 2"/>
    <property type="match status" value="1"/>
</dbReference>
<gene>
    <name evidence="9" type="ORF">M0R45_011801</name>
</gene>
<dbReference type="GO" id="GO:0008652">
    <property type="term" value="P:amino acid biosynthetic process"/>
    <property type="evidence" value="ECO:0007669"/>
    <property type="project" value="UniProtKB-KW"/>
</dbReference>
<protein>
    <recommendedName>
        <fullName evidence="8">Branched-chain-amino-acid aminotransferase</fullName>
        <ecNumber evidence="8">2.6.1.42</ecNumber>
    </recommendedName>
</protein>
<dbReference type="EC" id="2.6.1.42" evidence="8"/>
<dbReference type="Gene3D" id="3.30.470.10">
    <property type="match status" value="1"/>
</dbReference>
<dbReference type="GO" id="GO:0009507">
    <property type="term" value="C:chloroplast"/>
    <property type="evidence" value="ECO:0007669"/>
    <property type="project" value="TreeGrafter"/>
</dbReference>
<dbReference type="InterPro" id="IPR043131">
    <property type="entry name" value="BCAT-like_N"/>
</dbReference>
<dbReference type="InterPro" id="IPR043132">
    <property type="entry name" value="BCAT-like_C"/>
</dbReference>
<dbReference type="Pfam" id="PF01063">
    <property type="entry name" value="Aminotran_4"/>
    <property type="match status" value="1"/>
</dbReference>
<keyword evidence="4 8" id="KW-0808">Transferase</keyword>
<keyword evidence="10" id="KW-1185">Reference proteome</keyword>
<dbReference type="AlphaFoldDB" id="A0AAW1YBU4"/>
<dbReference type="GO" id="GO:0004084">
    <property type="term" value="F:branched-chain-amino-acid transaminase activity"/>
    <property type="evidence" value="ECO:0007669"/>
    <property type="project" value="UniProtKB-EC"/>
</dbReference>